<comment type="caution">
    <text evidence="1">The sequence shown here is derived from an EMBL/GenBank/DDBJ whole genome shotgun (WGS) entry which is preliminary data.</text>
</comment>
<sequence length="91" mass="10033">MTALSPQRIANLLQMQQNEIRYLRAVVMTLAESAPKAVRDKARDLVATLEKDAPVIVTDQPHREYAITTSSIAASDWVMALSRADETPPSP</sequence>
<reference evidence="1 2" key="1">
    <citation type="submission" date="2020-04" db="EMBL/GenBank/DDBJ databases">
        <title>Description of novel Gluconacetobacter.</title>
        <authorList>
            <person name="Sombolestani A."/>
        </authorList>
    </citation>
    <scope>NUCLEOTIDE SEQUENCE [LARGE SCALE GENOMIC DNA]</scope>
    <source>
        <strain evidence="1 2">LMG 21311</strain>
    </source>
</reference>
<organism evidence="1 2">
    <name type="scientific">Gluconacetobacter azotocaptans</name>
    <dbReference type="NCBI Taxonomy" id="142834"/>
    <lineage>
        <taxon>Bacteria</taxon>
        <taxon>Pseudomonadati</taxon>
        <taxon>Pseudomonadota</taxon>
        <taxon>Alphaproteobacteria</taxon>
        <taxon>Acetobacterales</taxon>
        <taxon>Acetobacteraceae</taxon>
        <taxon>Gluconacetobacter</taxon>
    </lineage>
</organism>
<proteinExistence type="predicted"/>
<dbReference type="AlphaFoldDB" id="A0A7W4JQQ5"/>
<dbReference type="EMBL" id="JABEQF010000003">
    <property type="protein sequence ID" value="MBB2189188.1"/>
    <property type="molecule type" value="Genomic_DNA"/>
</dbReference>
<evidence type="ECO:0000313" key="2">
    <source>
        <dbReference type="Proteomes" id="UP000555756"/>
    </source>
</evidence>
<dbReference type="Proteomes" id="UP000555756">
    <property type="component" value="Unassembled WGS sequence"/>
</dbReference>
<accession>A0A7W4JQQ5</accession>
<protein>
    <submittedName>
        <fullName evidence="1">Uncharacterized protein</fullName>
    </submittedName>
</protein>
<evidence type="ECO:0000313" key="1">
    <source>
        <dbReference type="EMBL" id="MBB2189188.1"/>
    </source>
</evidence>
<name>A0A7W4JQQ5_9PROT</name>
<gene>
    <name evidence="1" type="ORF">HLH34_04315</name>
</gene>
<keyword evidence="2" id="KW-1185">Reference proteome</keyword>
<dbReference type="RefSeq" id="WP_183118381.1">
    <property type="nucleotide sequence ID" value="NZ_JABEQF010000003.1"/>
</dbReference>